<dbReference type="AlphaFoldDB" id="A0A841TGM6"/>
<proteinExistence type="predicted"/>
<name>A0A841TGM6_9BACL</name>
<dbReference type="RefSeq" id="WP_185180532.1">
    <property type="nucleotide sequence ID" value="NZ_CBCSEP010000024.1"/>
</dbReference>
<keyword evidence="1 3" id="KW-0489">Methyltransferase</keyword>
<dbReference type="GO" id="GO:0032259">
    <property type="term" value="P:methylation"/>
    <property type="evidence" value="ECO:0007669"/>
    <property type="project" value="UniProtKB-KW"/>
</dbReference>
<dbReference type="PANTHER" id="PTHR40048:SF1">
    <property type="entry name" value="RHAMNOSYL O-METHYLTRANSFERASE"/>
    <property type="match status" value="1"/>
</dbReference>
<dbReference type="GO" id="GO:0071770">
    <property type="term" value="P:DIM/DIP cell wall layer assembly"/>
    <property type="evidence" value="ECO:0007669"/>
    <property type="project" value="TreeGrafter"/>
</dbReference>
<sequence length="223" mass="24724">MLKWQYYHPAFSYESLIPNYMALSAWTGHRRFAYDLIRNLKPGLAVELGTHWGISFYSFCQAAVDTGSGTRCIAVDTWLGDDHAGRYSEEVFATVNAIVNAFYRSTATLLRTTFAGALPFIADNSAGVIHIDGYHTYEAAKDDYMSWLPKLAANGVVLLHDIAVRDNGFGVHRLWDELKVYPHLEFDHCFGLGVVCPKGCPPQLAAAIANADELKRRYAAAGV</sequence>
<evidence type="ECO:0000313" key="4">
    <source>
        <dbReference type="Proteomes" id="UP000574133"/>
    </source>
</evidence>
<dbReference type="GO" id="GO:0008168">
    <property type="term" value="F:methyltransferase activity"/>
    <property type="evidence" value="ECO:0007669"/>
    <property type="project" value="UniProtKB-KW"/>
</dbReference>
<dbReference type="EMBL" id="JACJVN010000077">
    <property type="protein sequence ID" value="MBB6679275.1"/>
    <property type="molecule type" value="Genomic_DNA"/>
</dbReference>
<evidence type="ECO:0000313" key="3">
    <source>
        <dbReference type="EMBL" id="MBB6679275.1"/>
    </source>
</evidence>
<organism evidence="3 4">
    <name type="scientific">Cohnella lubricantis</name>
    <dbReference type="NCBI Taxonomy" id="2163172"/>
    <lineage>
        <taxon>Bacteria</taxon>
        <taxon>Bacillati</taxon>
        <taxon>Bacillota</taxon>
        <taxon>Bacilli</taxon>
        <taxon>Bacillales</taxon>
        <taxon>Paenibacillaceae</taxon>
        <taxon>Cohnella</taxon>
    </lineage>
</organism>
<keyword evidence="4" id="KW-1185">Reference proteome</keyword>
<dbReference type="Pfam" id="PF13578">
    <property type="entry name" value="Methyltransf_24"/>
    <property type="match status" value="1"/>
</dbReference>
<comment type="caution">
    <text evidence="3">The sequence shown here is derived from an EMBL/GenBank/DDBJ whole genome shotgun (WGS) entry which is preliminary data.</text>
</comment>
<dbReference type="GO" id="GO:0005886">
    <property type="term" value="C:plasma membrane"/>
    <property type="evidence" value="ECO:0007669"/>
    <property type="project" value="TreeGrafter"/>
</dbReference>
<keyword evidence="2 3" id="KW-0808">Transferase</keyword>
<evidence type="ECO:0000256" key="2">
    <source>
        <dbReference type="ARBA" id="ARBA00022679"/>
    </source>
</evidence>
<dbReference type="Proteomes" id="UP000574133">
    <property type="component" value="Unassembled WGS sequence"/>
</dbReference>
<dbReference type="PANTHER" id="PTHR40048">
    <property type="entry name" value="RHAMNOSYL O-METHYLTRANSFERASE"/>
    <property type="match status" value="1"/>
</dbReference>
<dbReference type="Gene3D" id="3.40.50.150">
    <property type="entry name" value="Vaccinia Virus protein VP39"/>
    <property type="match status" value="1"/>
</dbReference>
<dbReference type="SUPFAM" id="SSF53335">
    <property type="entry name" value="S-adenosyl-L-methionine-dependent methyltransferases"/>
    <property type="match status" value="1"/>
</dbReference>
<protein>
    <submittedName>
        <fullName evidence="3">Class I SAM-dependent methyltransferase</fullName>
    </submittedName>
</protein>
<reference evidence="3 4" key="1">
    <citation type="submission" date="2020-08" db="EMBL/GenBank/DDBJ databases">
        <title>Cohnella phylogeny.</title>
        <authorList>
            <person name="Dunlap C."/>
        </authorList>
    </citation>
    <scope>NUCLEOTIDE SEQUENCE [LARGE SCALE GENOMIC DNA]</scope>
    <source>
        <strain evidence="3 4">DSM 103658</strain>
    </source>
</reference>
<gene>
    <name evidence="3" type="ORF">H4Q31_18440</name>
</gene>
<dbReference type="InterPro" id="IPR029063">
    <property type="entry name" value="SAM-dependent_MTases_sf"/>
</dbReference>
<accession>A0A841TGM6</accession>
<evidence type="ECO:0000256" key="1">
    <source>
        <dbReference type="ARBA" id="ARBA00022603"/>
    </source>
</evidence>